<dbReference type="FunCoup" id="A0A165LCE8">
    <property type="interactions" value="599"/>
</dbReference>
<feature type="region of interest" description="Disordered" evidence="2">
    <location>
        <begin position="288"/>
        <end position="332"/>
    </location>
</feature>
<protein>
    <submittedName>
        <fullName evidence="4">Cyclin-like protein</fullName>
    </submittedName>
</protein>
<dbReference type="OrthoDB" id="25002at2759"/>
<name>A0A165LCE8_EXIGL</name>
<sequence>MGTSWIFELEHLRHTPSADQGSELKDELAERSKGVDFLFRVGINLNLTLTPLYTAATYLHRFYMRYSLVDYDYHDSSMACLFLAAKIEETSRKIADLSRMAMTKARNLNIEKHDWNAPDTRKELEKWQRRILTVEEVVIDVLCFDFFVTHPHSGLTVLFESWPEDQQFDEPEFLEATTWTVANDSYRTPICVLADPKVAAYACFIVASQAVGRGAVSDFLAMCDHANTPVPQPSDAEIARSVLNVEHRDFRVVQDCLTLLRDYYSSLPEQAGRFTFVDALASLPLPDQNTEYFPDPHANGHSNGNGREVAGDRTPHGSDGGRTPVFPGPVGA</sequence>
<dbReference type="InterPro" id="IPR036915">
    <property type="entry name" value="Cyclin-like_sf"/>
</dbReference>
<organism evidence="4 5">
    <name type="scientific">Exidia glandulosa HHB12029</name>
    <dbReference type="NCBI Taxonomy" id="1314781"/>
    <lineage>
        <taxon>Eukaryota</taxon>
        <taxon>Fungi</taxon>
        <taxon>Dikarya</taxon>
        <taxon>Basidiomycota</taxon>
        <taxon>Agaricomycotina</taxon>
        <taxon>Agaricomycetes</taxon>
        <taxon>Auriculariales</taxon>
        <taxon>Exidiaceae</taxon>
        <taxon>Exidia</taxon>
    </lineage>
</organism>
<dbReference type="SMART" id="SM00385">
    <property type="entry name" value="CYCLIN"/>
    <property type="match status" value="1"/>
</dbReference>
<proteinExistence type="inferred from homology"/>
<dbReference type="InParanoid" id="A0A165LCE8"/>
<dbReference type="GO" id="GO:0016538">
    <property type="term" value="F:cyclin-dependent protein serine/threonine kinase regulator activity"/>
    <property type="evidence" value="ECO:0007669"/>
    <property type="project" value="InterPro"/>
</dbReference>
<dbReference type="CDD" id="cd20546">
    <property type="entry name" value="CYCLIN_SpCG1C_ScCTK2-like_rpt2"/>
    <property type="match status" value="1"/>
</dbReference>
<dbReference type="Proteomes" id="UP000077266">
    <property type="component" value="Unassembled WGS sequence"/>
</dbReference>
<feature type="domain" description="Cyclin-like" evidence="3">
    <location>
        <begin position="36"/>
        <end position="140"/>
    </location>
</feature>
<dbReference type="InterPro" id="IPR043198">
    <property type="entry name" value="Cyclin/Ssn8"/>
</dbReference>
<dbReference type="Pfam" id="PF00134">
    <property type="entry name" value="Cyclin_N"/>
    <property type="match status" value="1"/>
</dbReference>
<dbReference type="InterPro" id="IPR006671">
    <property type="entry name" value="Cyclin_N"/>
</dbReference>
<dbReference type="PANTHER" id="PTHR10026">
    <property type="entry name" value="CYCLIN"/>
    <property type="match status" value="1"/>
</dbReference>
<comment type="similarity">
    <text evidence="1">Belongs to the cyclin family.</text>
</comment>
<evidence type="ECO:0000313" key="4">
    <source>
        <dbReference type="EMBL" id="KZV97674.1"/>
    </source>
</evidence>
<keyword evidence="5" id="KW-1185">Reference proteome</keyword>
<keyword evidence="1" id="KW-0195">Cyclin</keyword>
<dbReference type="GO" id="GO:0006357">
    <property type="term" value="P:regulation of transcription by RNA polymerase II"/>
    <property type="evidence" value="ECO:0007669"/>
    <property type="project" value="InterPro"/>
</dbReference>
<dbReference type="InterPro" id="IPR013763">
    <property type="entry name" value="Cyclin-like_dom"/>
</dbReference>
<evidence type="ECO:0000256" key="1">
    <source>
        <dbReference type="RuleBase" id="RU000383"/>
    </source>
</evidence>
<reference evidence="4 5" key="1">
    <citation type="journal article" date="2016" name="Mol. Biol. Evol.">
        <title>Comparative Genomics of Early-Diverging Mushroom-Forming Fungi Provides Insights into the Origins of Lignocellulose Decay Capabilities.</title>
        <authorList>
            <person name="Nagy L.G."/>
            <person name="Riley R."/>
            <person name="Tritt A."/>
            <person name="Adam C."/>
            <person name="Daum C."/>
            <person name="Floudas D."/>
            <person name="Sun H."/>
            <person name="Yadav J.S."/>
            <person name="Pangilinan J."/>
            <person name="Larsson K.H."/>
            <person name="Matsuura K."/>
            <person name="Barry K."/>
            <person name="Labutti K."/>
            <person name="Kuo R."/>
            <person name="Ohm R.A."/>
            <person name="Bhattacharya S.S."/>
            <person name="Shirouzu T."/>
            <person name="Yoshinaga Y."/>
            <person name="Martin F.M."/>
            <person name="Grigoriev I.V."/>
            <person name="Hibbett D.S."/>
        </authorList>
    </citation>
    <scope>NUCLEOTIDE SEQUENCE [LARGE SCALE GENOMIC DNA]</scope>
    <source>
        <strain evidence="4 5">HHB12029</strain>
    </source>
</reference>
<evidence type="ECO:0000259" key="3">
    <source>
        <dbReference type="SMART" id="SM00385"/>
    </source>
</evidence>
<evidence type="ECO:0000313" key="5">
    <source>
        <dbReference type="Proteomes" id="UP000077266"/>
    </source>
</evidence>
<dbReference type="AlphaFoldDB" id="A0A165LCE8"/>
<dbReference type="Gene3D" id="1.10.472.10">
    <property type="entry name" value="Cyclin-like"/>
    <property type="match status" value="2"/>
</dbReference>
<accession>A0A165LCE8</accession>
<dbReference type="SUPFAM" id="SSF47954">
    <property type="entry name" value="Cyclin-like"/>
    <property type="match status" value="2"/>
</dbReference>
<evidence type="ECO:0000256" key="2">
    <source>
        <dbReference type="SAM" id="MobiDB-lite"/>
    </source>
</evidence>
<dbReference type="STRING" id="1314781.A0A165LCE8"/>
<dbReference type="EMBL" id="KV425927">
    <property type="protein sequence ID" value="KZV97674.1"/>
    <property type="molecule type" value="Genomic_DNA"/>
</dbReference>
<gene>
    <name evidence="4" type="ORF">EXIGLDRAFT_730059</name>
</gene>